<reference evidence="2 3" key="2">
    <citation type="submission" date="2015-12" db="EMBL/GenBank/DDBJ databases">
        <title>Draft Genome Sequence of Desulfitobacterium hafniense Strain DH, a Sulfate-reducing Bacterium Isolated from Paddy Soils.</title>
        <authorList>
            <person name="Bao P."/>
            <person name="Zhang X."/>
            <person name="Li G."/>
        </authorList>
    </citation>
    <scope>NUCLEOTIDE SEQUENCE [LARGE SCALE GENOMIC DNA]</scope>
    <source>
        <strain evidence="2 3">DH</strain>
    </source>
</reference>
<dbReference type="EMBL" id="LK996017">
    <property type="protein sequence ID" value="CDX00055.1"/>
    <property type="molecule type" value="Genomic_DNA"/>
</dbReference>
<name>A0A098AVE0_DESHA</name>
<gene>
    <name evidence="2" type="ORF">AT727_14600</name>
    <name evidence="1" type="ORF">DPCES_0168</name>
</gene>
<sequence>MSQLNQVELQNLRHLIGAHETAHQKLQAYAQQATDPEIKQFFQDGAQGAMKTKQQLLSFLN</sequence>
<dbReference type="RefSeq" id="WP_005815107.1">
    <property type="nucleotide sequence ID" value="NZ_CABKQQ010000054.1"/>
</dbReference>
<dbReference type="InterPro" id="IPR012347">
    <property type="entry name" value="Ferritin-like"/>
</dbReference>
<dbReference type="PATRIC" id="fig|49338.4.peg.180"/>
<organism evidence="1">
    <name type="scientific">Desulfitobacterium hafniense</name>
    <name type="common">Desulfitobacterium frappieri</name>
    <dbReference type="NCBI Taxonomy" id="49338"/>
    <lineage>
        <taxon>Bacteria</taxon>
        <taxon>Bacillati</taxon>
        <taxon>Bacillota</taxon>
        <taxon>Clostridia</taxon>
        <taxon>Eubacteriales</taxon>
        <taxon>Desulfitobacteriaceae</taxon>
        <taxon>Desulfitobacterium</taxon>
    </lineage>
</organism>
<dbReference type="EMBL" id="LOCK01000002">
    <property type="protein sequence ID" value="KTE93239.1"/>
    <property type="molecule type" value="Genomic_DNA"/>
</dbReference>
<reference evidence="1" key="1">
    <citation type="submission" date="2014-07" db="EMBL/GenBank/DDBJ databases">
        <authorList>
            <person name="Hornung V.Bastian."/>
        </authorList>
    </citation>
    <scope>NUCLEOTIDE SEQUENCE</scope>
    <source>
        <strain evidence="1">PCE-S</strain>
    </source>
</reference>
<dbReference type="AlphaFoldDB" id="A0A098AVE0"/>
<dbReference type="Proteomes" id="UP000054623">
    <property type="component" value="Unassembled WGS sequence"/>
</dbReference>
<evidence type="ECO:0000313" key="2">
    <source>
        <dbReference type="EMBL" id="KTE93239.1"/>
    </source>
</evidence>
<proteinExistence type="predicted"/>
<evidence type="ECO:0000313" key="3">
    <source>
        <dbReference type="Proteomes" id="UP000054623"/>
    </source>
</evidence>
<dbReference type="Gene3D" id="1.20.1260.10">
    <property type="match status" value="1"/>
</dbReference>
<protein>
    <submittedName>
        <fullName evidence="1">Uncharacterized protein</fullName>
    </submittedName>
</protein>
<dbReference type="OrthoDB" id="1707820at2"/>
<accession>A0A098AVE0</accession>
<evidence type="ECO:0000313" key="1">
    <source>
        <dbReference type="EMBL" id="CDX00055.1"/>
    </source>
</evidence>